<evidence type="ECO:0000256" key="6">
    <source>
        <dbReference type="ARBA" id="ARBA00023274"/>
    </source>
</evidence>
<keyword evidence="4 8" id="KW-0694">RNA-binding</keyword>
<evidence type="ECO:0000256" key="8">
    <source>
        <dbReference type="HAMAP-Rule" id="MF_00500"/>
    </source>
</evidence>
<dbReference type="InterPro" id="IPR036510">
    <property type="entry name" value="Ribosomal_bS20_sf"/>
</dbReference>
<sequence length="89" mass="9865">MANHKSALKKIKQDKIRQMRNKAYKTRLKNVVKNVETALSDANKEAAQAALQEAISTLDRVASKGVIHKNKAARKKSRLTKKVNALLAA</sequence>
<dbReference type="GO" id="GO:0070181">
    <property type="term" value="F:small ribosomal subunit rRNA binding"/>
    <property type="evidence" value="ECO:0007669"/>
    <property type="project" value="TreeGrafter"/>
</dbReference>
<dbReference type="GO" id="GO:0003735">
    <property type="term" value="F:structural constituent of ribosome"/>
    <property type="evidence" value="ECO:0007669"/>
    <property type="project" value="InterPro"/>
</dbReference>
<dbReference type="SUPFAM" id="SSF46992">
    <property type="entry name" value="Ribosomal protein S20"/>
    <property type="match status" value="1"/>
</dbReference>
<evidence type="ECO:0000256" key="4">
    <source>
        <dbReference type="ARBA" id="ARBA00022884"/>
    </source>
</evidence>
<organism evidence="10 11">
    <name type="scientific">candidate division KSB3 bacterium</name>
    <dbReference type="NCBI Taxonomy" id="2044937"/>
    <lineage>
        <taxon>Bacteria</taxon>
        <taxon>candidate division KSB3</taxon>
    </lineage>
</organism>
<proteinExistence type="inferred from homology"/>
<dbReference type="HAMAP" id="MF_00500">
    <property type="entry name" value="Ribosomal_bS20"/>
    <property type="match status" value="1"/>
</dbReference>
<evidence type="ECO:0000256" key="9">
    <source>
        <dbReference type="SAM" id="Coils"/>
    </source>
</evidence>
<dbReference type="NCBIfam" id="TIGR00029">
    <property type="entry name" value="S20"/>
    <property type="match status" value="1"/>
</dbReference>
<comment type="function">
    <text evidence="1 8">Binds directly to 16S ribosomal RNA.</text>
</comment>
<evidence type="ECO:0000256" key="5">
    <source>
        <dbReference type="ARBA" id="ARBA00022980"/>
    </source>
</evidence>
<comment type="similarity">
    <text evidence="2 8">Belongs to the bacterial ribosomal protein bS20 family.</text>
</comment>
<keyword evidence="3 8" id="KW-0699">rRNA-binding</keyword>
<name>A0A2G6E1S7_9BACT</name>
<reference evidence="10 11" key="1">
    <citation type="submission" date="2017-10" db="EMBL/GenBank/DDBJ databases">
        <title>Novel microbial diversity and functional potential in the marine mammal oral microbiome.</title>
        <authorList>
            <person name="Dudek N.K."/>
            <person name="Sun C.L."/>
            <person name="Burstein D."/>
            <person name="Kantor R.S."/>
            <person name="Aliaga Goltsman D.S."/>
            <person name="Bik E.M."/>
            <person name="Thomas B.C."/>
            <person name="Banfield J.F."/>
            <person name="Relman D.A."/>
        </authorList>
    </citation>
    <scope>NUCLEOTIDE SEQUENCE [LARGE SCALE GENOMIC DNA]</scope>
    <source>
        <strain evidence="10">DOLZORAL124_49_17</strain>
    </source>
</reference>
<dbReference type="Gene3D" id="1.20.58.110">
    <property type="entry name" value="Ribosomal protein S20"/>
    <property type="match status" value="1"/>
</dbReference>
<dbReference type="GO" id="GO:0015935">
    <property type="term" value="C:small ribosomal subunit"/>
    <property type="evidence" value="ECO:0007669"/>
    <property type="project" value="TreeGrafter"/>
</dbReference>
<evidence type="ECO:0000256" key="1">
    <source>
        <dbReference type="ARBA" id="ARBA00003134"/>
    </source>
</evidence>
<dbReference type="PANTHER" id="PTHR33398">
    <property type="entry name" value="30S RIBOSOMAL PROTEIN S20"/>
    <property type="match status" value="1"/>
</dbReference>
<dbReference type="GO" id="GO:0005829">
    <property type="term" value="C:cytosol"/>
    <property type="evidence" value="ECO:0007669"/>
    <property type="project" value="TreeGrafter"/>
</dbReference>
<dbReference type="PANTHER" id="PTHR33398:SF1">
    <property type="entry name" value="SMALL RIBOSOMAL SUBUNIT PROTEIN BS20C"/>
    <property type="match status" value="1"/>
</dbReference>
<feature type="coiled-coil region" evidence="9">
    <location>
        <begin position="25"/>
        <end position="52"/>
    </location>
</feature>
<dbReference type="AlphaFoldDB" id="A0A2G6E1S7"/>
<evidence type="ECO:0000313" key="11">
    <source>
        <dbReference type="Proteomes" id="UP000229740"/>
    </source>
</evidence>
<keyword evidence="5 8" id="KW-0689">Ribosomal protein</keyword>
<dbReference type="FunFam" id="1.20.58.110:FF:000001">
    <property type="entry name" value="30S ribosomal protein S20"/>
    <property type="match status" value="1"/>
</dbReference>
<evidence type="ECO:0000313" key="10">
    <source>
        <dbReference type="EMBL" id="PID56035.1"/>
    </source>
</evidence>
<accession>A0A2G6E1S7</accession>
<dbReference type="InterPro" id="IPR002583">
    <property type="entry name" value="Ribosomal_bS20"/>
</dbReference>
<evidence type="ECO:0000256" key="7">
    <source>
        <dbReference type="ARBA" id="ARBA00035136"/>
    </source>
</evidence>
<dbReference type="EMBL" id="PDPS01000039">
    <property type="protein sequence ID" value="PID56035.1"/>
    <property type="molecule type" value="Genomic_DNA"/>
</dbReference>
<keyword evidence="9" id="KW-0175">Coiled coil</keyword>
<protein>
    <recommendedName>
        <fullName evidence="7 8">Small ribosomal subunit protein bS20</fullName>
    </recommendedName>
</protein>
<gene>
    <name evidence="8" type="primary">rpsT</name>
    <name evidence="10" type="ORF">CSB45_13110</name>
</gene>
<keyword evidence="6 8" id="KW-0687">Ribonucleoprotein</keyword>
<dbReference type="GO" id="GO:0006412">
    <property type="term" value="P:translation"/>
    <property type="evidence" value="ECO:0007669"/>
    <property type="project" value="UniProtKB-UniRule"/>
</dbReference>
<evidence type="ECO:0000256" key="3">
    <source>
        <dbReference type="ARBA" id="ARBA00022730"/>
    </source>
</evidence>
<evidence type="ECO:0000256" key="2">
    <source>
        <dbReference type="ARBA" id="ARBA00007634"/>
    </source>
</evidence>
<comment type="caution">
    <text evidence="10">The sequence shown here is derived from an EMBL/GenBank/DDBJ whole genome shotgun (WGS) entry which is preliminary data.</text>
</comment>
<dbReference type="Pfam" id="PF01649">
    <property type="entry name" value="Ribosomal_S20p"/>
    <property type="match status" value="1"/>
</dbReference>
<dbReference type="Proteomes" id="UP000229740">
    <property type="component" value="Unassembled WGS sequence"/>
</dbReference>